<dbReference type="GO" id="GO:0070677">
    <property type="term" value="F:rRNA (cytosine-2'-O-)-methyltransferase activity"/>
    <property type="evidence" value="ECO:0007669"/>
    <property type="project" value="UniProtKB-UniRule"/>
</dbReference>
<comment type="similarity">
    <text evidence="6">Belongs to the methyltransferase superfamily. RsmI family.</text>
</comment>
<dbReference type="Proteomes" id="UP000005019">
    <property type="component" value="Unassembled WGS sequence"/>
</dbReference>
<name>F5R7P1_METUF</name>
<reference evidence="9 10" key="1">
    <citation type="journal article" date="2011" name="J. Bacteriol.">
        <title>Genome sequence of Methyloversatilis universalis FAM5T, a methylotrophic representative of the order Rhodocyclales.</title>
        <authorList>
            <person name="Kittichotirat W."/>
            <person name="Good N.M."/>
            <person name="Hall R."/>
            <person name="Bringel F."/>
            <person name="Lajus A."/>
            <person name="Medigue C."/>
            <person name="Smalley N.E."/>
            <person name="Beck D."/>
            <person name="Bumgarner R."/>
            <person name="Vuilleumier S."/>
            <person name="Kalyuzhnaya M.G."/>
        </authorList>
    </citation>
    <scope>NUCLEOTIDE SEQUENCE [LARGE SCALE GENOMIC DNA]</scope>
    <source>
        <strain evidence="10">ATCC BAA-1314 / JCM 13912 / FAM5</strain>
    </source>
</reference>
<evidence type="ECO:0000256" key="2">
    <source>
        <dbReference type="ARBA" id="ARBA00022552"/>
    </source>
</evidence>
<dbReference type="STRING" id="1000565.METUNv1_00122"/>
<comment type="caution">
    <text evidence="9">The sequence shown here is derived from an EMBL/GenBank/DDBJ whole genome shotgun (WGS) entry which is preliminary data.</text>
</comment>
<comment type="catalytic activity">
    <reaction evidence="6">
        <text>cytidine(1402) in 16S rRNA + S-adenosyl-L-methionine = 2'-O-methylcytidine(1402) in 16S rRNA + S-adenosyl-L-homocysteine + H(+)</text>
        <dbReference type="Rhea" id="RHEA:42924"/>
        <dbReference type="Rhea" id="RHEA-COMP:10285"/>
        <dbReference type="Rhea" id="RHEA-COMP:10286"/>
        <dbReference type="ChEBI" id="CHEBI:15378"/>
        <dbReference type="ChEBI" id="CHEBI:57856"/>
        <dbReference type="ChEBI" id="CHEBI:59789"/>
        <dbReference type="ChEBI" id="CHEBI:74495"/>
        <dbReference type="ChEBI" id="CHEBI:82748"/>
        <dbReference type="EC" id="2.1.1.198"/>
    </reaction>
</comment>
<dbReference type="RefSeq" id="WP_008057791.1">
    <property type="nucleotide sequence ID" value="NZ_AFHG01000028.1"/>
</dbReference>
<dbReference type="AlphaFoldDB" id="F5R7P1"/>
<comment type="subcellular location">
    <subcellularLocation>
        <location evidence="6">Cytoplasm</location>
    </subcellularLocation>
</comment>
<dbReference type="PANTHER" id="PTHR46111:SF1">
    <property type="entry name" value="RIBOSOMAL RNA SMALL SUBUNIT METHYLTRANSFERASE I"/>
    <property type="match status" value="1"/>
</dbReference>
<evidence type="ECO:0000256" key="5">
    <source>
        <dbReference type="ARBA" id="ARBA00022691"/>
    </source>
</evidence>
<feature type="domain" description="RsmI HTH" evidence="8">
    <location>
        <begin position="227"/>
        <end position="270"/>
    </location>
</feature>
<keyword evidence="3 6" id="KW-0489">Methyltransferase</keyword>
<dbReference type="FunFam" id="3.30.950.10:FF:000002">
    <property type="entry name" value="Ribosomal RNA small subunit methyltransferase I"/>
    <property type="match status" value="1"/>
</dbReference>
<dbReference type="InterPro" id="IPR035996">
    <property type="entry name" value="4pyrrol_Methylase_sf"/>
</dbReference>
<dbReference type="OrthoDB" id="9809084at2"/>
<dbReference type="Pfam" id="PF23016">
    <property type="entry name" value="RsmI_C"/>
    <property type="match status" value="1"/>
</dbReference>
<keyword evidence="2 6" id="KW-0698">rRNA processing</keyword>
<evidence type="ECO:0000313" key="9">
    <source>
        <dbReference type="EMBL" id="EGK73495.1"/>
    </source>
</evidence>
<evidence type="ECO:0000256" key="1">
    <source>
        <dbReference type="ARBA" id="ARBA00022490"/>
    </source>
</evidence>
<evidence type="ECO:0000313" key="10">
    <source>
        <dbReference type="Proteomes" id="UP000005019"/>
    </source>
</evidence>
<protein>
    <recommendedName>
        <fullName evidence="6">Ribosomal RNA small subunit methyltransferase I</fullName>
        <ecNumber evidence="6">2.1.1.198</ecNumber>
    </recommendedName>
    <alternativeName>
        <fullName evidence="6">16S rRNA 2'-O-ribose C1402 methyltransferase</fullName>
    </alternativeName>
    <alternativeName>
        <fullName evidence="6">rRNA (cytidine-2'-O-)-methyltransferase RsmI</fullName>
    </alternativeName>
</protein>
<dbReference type="InterPro" id="IPR000878">
    <property type="entry name" value="4pyrrol_Mease"/>
</dbReference>
<dbReference type="Gene3D" id="3.30.950.10">
    <property type="entry name" value="Methyltransferase, Cobalt-precorrin-4 Transmethylase, Domain 2"/>
    <property type="match status" value="1"/>
</dbReference>
<dbReference type="InterPro" id="IPR014777">
    <property type="entry name" value="4pyrrole_Mease_sub1"/>
</dbReference>
<dbReference type="InterPro" id="IPR008189">
    <property type="entry name" value="rRNA_ssu_MeTfrase_I"/>
</dbReference>
<dbReference type="HAMAP" id="MF_01877">
    <property type="entry name" value="16SrRNA_methyltr_I"/>
    <property type="match status" value="1"/>
</dbReference>
<evidence type="ECO:0000256" key="6">
    <source>
        <dbReference type="HAMAP-Rule" id="MF_01877"/>
    </source>
</evidence>
<keyword evidence="10" id="KW-1185">Reference proteome</keyword>
<evidence type="ECO:0000256" key="3">
    <source>
        <dbReference type="ARBA" id="ARBA00022603"/>
    </source>
</evidence>
<accession>F5R7P1</accession>
<comment type="function">
    <text evidence="6">Catalyzes the 2'-O-methylation of the ribose of cytidine 1402 (C1402) in 16S rRNA.</text>
</comment>
<dbReference type="EC" id="2.1.1.198" evidence="6"/>
<dbReference type="CDD" id="cd11648">
    <property type="entry name" value="RsmI"/>
    <property type="match status" value="1"/>
</dbReference>
<evidence type="ECO:0000256" key="4">
    <source>
        <dbReference type="ARBA" id="ARBA00022679"/>
    </source>
</evidence>
<keyword evidence="4 6" id="KW-0808">Transferase</keyword>
<dbReference type="PIRSF" id="PIRSF005917">
    <property type="entry name" value="MTase_YraL"/>
    <property type="match status" value="1"/>
</dbReference>
<organism evidence="9 10">
    <name type="scientific">Methyloversatilis universalis (strain ATCC BAA-1314 / DSM 25237 / JCM 13912 / CCUG 52030 / FAM5)</name>
    <dbReference type="NCBI Taxonomy" id="1000565"/>
    <lineage>
        <taxon>Bacteria</taxon>
        <taxon>Pseudomonadati</taxon>
        <taxon>Pseudomonadota</taxon>
        <taxon>Betaproteobacteria</taxon>
        <taxon>Nitrosomonadales</taxon>
        <taxon>Sterolibacteriaceae</taxon>
        <taxon>Methyloversatilis</taxon>
    </lineage>
</organism>
<evidence type="ECO:0000259" key="8">
    <source>
        <dbReference type="Pfam" id="PF23016"/>
    </source>
</evidence>
<feature type="domain" description="Tetrapyrrole methylase" evidence="7">
    <location>
        <begin position="2"/>
        <end position="200"/>
    </location>
</feature>
<sequence>MYVVGTPIGHLGELSSRAIAALRAADLIACEDTRETARLASHLGLGAQLVAVHEHNERAGAERLIAALADGKRVALVSDAGTPAVSDPGARVVRAVQEAGYRVVPISGPSAAVVALSASGLLDAQFRFVGFLPVKSAARRKTLEALRGEDCALVFYEAPHRIVDCVADIAAVMQPERELVIARELTKLFEQIVRLPVAEAPAWLAADTNRQRGEFVLLLAGAQPEEGLDAEARRTLDLLLDELPPSRAVKLAQAITGAPRKLLYDHAMAHAVDAPQDEDDD</sequence>
<dbReference type="InterPro" id="IPR053910">
    <property type="entry name" value="RsmI_HTH"/>
</dbReference>
<dbReference type="Pfam" id="PF00590">
    <property type="entry name" value="TP_methylase"/>
    <property type="match status" value="1"/>
</dbReference>
<keyword evidence="1 6" id="KW-0963">Cytoplasm</keyword>
<dbReference type="PANTHER" id="PTHR46111">
    <property type="entry name" value="RIBOSOMAL RNA SMALL SUBUNIT METHYLTRANSFERASE I"/>
    <property type="match status" value="1"/>
</dbReference>
<keyword evidence="5 6" id="KW-0949">S-adenosyl-L-methionine</keyword>
<dbReference type="eggNOG" id="COG0313">
    <property type="taxonomic scope" value="Bacteria"/>
</dbReference>
<gene>
    <name evidence="6" type="primary">rsmI</name>
    <name evidence="9" type="ORF">METUNv1_00122</name>
</gene>
<evidence type="ECO:0000259" key="7">
    <source>
        <dbReference type="Pfam" id="PF00590"/>
    </source>
</evidence>
<dbReference type="EMBL" id="AFHG01000028">
    <property type="protein sequence ID" value="EGK73495.1"/>
    <property type="molecule type" value="Genomic_DNA"/>
</dbReference>
<dbReference type="InterPro" id="IPR014776">
    <property type="entry name" value="4pyrrole_Mease_sub2"/>
</dbReference>
<dbReference type="Gene3D" id="3.40.1010.10">
    <property type="entry name" value="Cobalt-precorrin-4 Transmethylase, Domain 1"/>
    <property type="match status" value="1"/>
</dbReference>
<dbReference type="PROSITE" id="PS01296">
    <property type="entry name" value="RSMI"/>
    <property type="match status" value="1"/>
</dbReference>
<proteinExistence type="inferred from homology"/>
<dbReference type="InterPro" id="IPR018063">
    <property type="entry name" value="SAM_MeTrfase_RsmI_CS"/>
</dbReference>
<dbReference type="NCBIfam" id="TIGR00096">
    <property type="entry name" value="16S rRNA (cytidine(1402)-2'-O)-methyltransferase"/>
    <property type="match status" value="1"/>
</dbReference>
<dbReference type="GO" id="GO:0005737">
    <property type="term" value="C:cytoplasm"/>
    <property type="evidence" value="ECO:0007669"/>
    <property type="project" value="UniProtKB-SubCell"/>
</dbReference>
<dbReference type="SUPFAM" id="SSF53790">
    <property type="entry name" value="Tetrapyrrole methylase"/>
    <property type="match status" value="1"/>
</dbReference>